<reference evidence="1 2" key="1">
    <citation type="submission" date="2014-06" db="EMBL/GenBank/DDBJ databases">
        <authorList>
            <person name="Teng J.L."/>
            <person name="Huang Y."/>
            <person name="Tse H."/>
            <person name="Lau S.K."/>
            <person name="Woo P.C."/>
        </authorList>
    </citation>
    <scope>NUCLEOTIDE SEQUENCE [LARGE SCALE GENOMIC DNA]</scope>
    <source>
        <strain evidence="1 2">HKU4</strain>
    </source>
</reference>
<gene>
    <name evidence="1" type="ORF">SSIN_1764</name>
</gene>
<sequence>MRNLHLFASPEPMHLLYNISLGEKNSRDFGIFRMEEMK</sequence>
<dbReference type="PATRIC" id="fig|176090.4.peg.1711"/>
<dbReference type="EMBL" id="JPEN01000103">
    <property type="protein sequence ID" value="KGM36407.1"/>
    <property type="molecule type" value="Genomic_DNA"/>
</dbReference>
<comment type="caution">
    <text evidence="1">The sequence shown here is derived from an EMBL/GenBank/DDBJ whole genome shotgun (WGS) entry which is preliminary data.</text>
</comment>
<name>A0A0A0DHI0_9STRE</name>
<proteinExistence type="predicted"/>
<protein>
    <submittedName>
        <fullName evidence="1">Uncharacterized protein</fullName>
    </submittedName>
</protein>
<keyword evidence="2" id="KW-1185">Reference proteome</keyword>
<evidence type="ECO:0000313" key="2">
    <source>
        <dbReference type="Proteomes" id="UP000030019"/>
    </source>
</evidence>
<dbReference type="STRING" id="176090.SSIN_1764"/>
<accession>A0A0A0DHI0</accession>
<dbReference type="AlphaFoldDB" id="A0A0A0DHI0"/>
<dbReference type="Proteomes" id="UP000030019">
    <property type="component" value="Unassembled WGS sequence"/>
</dbReference>
<evidence type="ECO:0000313" key="1">
    <source>
        <dbReference type="EMBL" id="KGM36407.1"/>
    </source>
</evidence>
<organism evidence="1 2">
    <name type="scientific">Streptococcus sinensis</name>
    <dbReference type="NCBI Taxonomy" id="176090"/>
    <lineage>
        <taxon>Bacteria</taxon>
        <taxon>Bacillati</taxon>
        <taxon>Bacillota</taxon>
        <taxon>Bacilli</taxon>
        <taxon>Lactobacillales</taxon>
        <taxon>Streptococcaceae</taxon>
        <taxon>Streptococcus</taxon>
    </lineage>
</organism>